<keyword evidence="2" id="KW-0812">Transmembrane</keyword>
<feature type="domain" description="Magnesium transporter MgtE intracellular" evidence="3">
    <location>
        <begin position="144"/>
        <end position="194"/>
    </location>
</feature>
<reference evidence="4" key="1">
    <citation type="journal article" date="2020" name="mSystems">
        <title>Genome- and Community-Level Interaction Insights into Carbon Utilization and Element Cycling Functions of Hydrothermarchaeota in Hydrothermal Sediment.</title>
        <authorList>
            <person name="Zhou Z."/>
            <person name="Liu Y."/>
            <person name="Xu W."/>
            <person name="Pan J."/>
            <person name="Luo Z.H."/>
            <person name="Li M."/>
        </authorList>
    </citation>
    <scope>NUCLEOTIDE SEQUENCE [LARGE SCALE GENOMIC DNA]</scope>
    <source>
        <strain evidence="4">HyVt-503</strain>
    </source>
</reference>
<keyword evidence="2" id="KW-0472">Membrane</keyword>
<keyword evidence="2" id="KW-1133">Transmembrane helix</keyword>
<keyword evidence="1" id="KW-0175">Coiled coil</keyword>
<feature type="coiled-coil region" evidence="1">
    <location>
        <begin position="86"/>
        <end position="120"/>
    </location>
</feature>
<name>A0A7V2SWF3_9BACT</name>
<evidence type="ECO:0000256" key="1">
    <source>
        <dbReference type="SAM" id="Coils"/>
    </source>
</evidence>
<dbReference type="Gene3D" id="1.25.60.10">
    <property type="entry name" value="MgtE N-terminal domain-like"/>
    <property type="match status" value="1"/>
</dbReference>
<feature type="transmembrane region" description="Helical" evidence="2">
    <location>
        <begin position="7"/>
        <end position="27"/>
    </location>
</feature>
<protein>
    <recommendedName>
        <fullName evidence="3">Magnesium transporter MgtE intracellular domain-containing protein</fullName>
    </recommendedName>
</protein>
<dbReference type="Proteomes" id="UP000885797">
    <property type="component" value="Unassembled WGS sequence"/>
</dbReference>
<dbReference type="InterPro" id="IPR038076">
    <property type="entry name" value="MgtE_N_sf"/>
</dbReference>
<organism evidence="4">
    <name type="scientific">Dissulfuribacter thermophilus</name>
    <dbReference type="NCBI Taxonomy" id="1156395"/>
    <lineage>
        <taxon>Bacteria</taxon>
        <taxon>Pseudomonadati</taxon>
        <taxon>Thermodesulfobacteriota</taxon>
        <taxon>Dissulfuribacteria</taxon>
        <taxon>Dissulfuribacterales</taxon>
        <taxon>Dissulfuribacteraceae</taxon>
        <taxon>Dissulfuribacter</taxon>
    </lineage>
</organism>
<gene>
    <name evidence="4" type="ORF">ENJ63_03435</name>
</gene>
<evidence type="ECO:0000259" key="3">
    <source>
        <dbReference type="Pfam" id="PF03448"/>
    </source>
</evidence>
<accession>A0A7V2SWF3</accession>
<comment type="caution">
    <text evidence="4">The sequence shown here is derived from an EMBL/GenBank/DDBJ whole genome shotgun (WGS) entry which is preliminary data.</text>
</comment>
<dbReference type="InterPro" id="IPR006668">
    <property type="entry name" value="Mg_transptr_MgtE_intracell_dom"/>
</dbReference>
<dbReference type="EMBL" id="DRND01000271">
    <property type="protein sequence ID" value="HFC46913.1"/>
    <property type="molecule type" value="Genomic_DNA"/>
</dbReference>
<dbReference type="AlphaFoldDB" id="A0A7V2SWF3"/>
<dbReference type="SUPFAM" id="SSF158791">
    <property type="entry name" value="MgtE N-terminal domain-like"/>
    <property type="match status" value="1"/>
</dbReference>
<evidence type="ECO:0000313" key="4">
    <source>
        <dbReference type="EMBL" id="HFC46913.1"/>
    </source>
</evidence>
<proteinExistence type="predicted"/>
<evidence type="ECO:0000256" key="2">
    <source>
        <dbReference type="SAM" id="Phobius"/>
    </source>
</evidence>
<dbReference type="Pfam" id="PF03448">
    <property type="entry name" value="MgtE_N"/>
    <property type="match status" value="1"/>
</dbReference>
<sequence>MKVLVRLLNFGLFLKVLFLTFIIWAYFFAPNTILNDTWASKDGGQKRSYGSENATAKGQGDEIEDLASLTINDRVKAVLLARLRRLHKRELELDQRERDLKLLKKEIEERISQLKALEERLRGPLAKAKKESEGRFMHLVGVYSSMEPQRAALLLEKMDEDTVVRLFSAMKSKKVAKILSFMEEDKAARISARLSRPDISSP</sequence>